<comment type="caution">
    <text evidence="8">The sequence shown here is derived from an EMBL/GenBank/DDBJ whole genome shotgun (WGS) entry which is preliminary data.</text>
</comment>
<dbReference type="InterPro" id="IPR011010">
    <property type="entry name" value="DNA_brk_join_enz"/>
</dbReference>
<dbReference type="SUPFAM" id="SSF56349">
    <property type="entry name" value="DNA breaking-rejoining enzymes"/>
    <property type="match status" value="1"/>
</dbReference>
<name>A0A840XXK3_9PROT</name>
<comment type="similarity">
    <text evidence="1">Belongs to the 'phage' integrase family.</text>
</comment>
<keyword evidence="9" id="KW-1185">Reference proteome</keyword>
<evidence type="ECO:0000313" key="9">
    <source>
        <dbReference type="Proteomes" id="UP000580654"/>
    </source>
</evidence>
<keyword evidence="5" id="KW-0175">Coiled coil</keyword>
<evidence type="ECO:0000256" key="3">
    <source>
        <dbReference type="ARBA" id="ARBA00023125"/>
    </source>
</evidence>
<dbReference type="GO" id="GO:0003677">
    <property type="term" value="F:DNA binding"/>
    <property type="evidence" value="ECO:0007669"/>
    <property type="project" value="UniProtKB-KW"/>
</dbReference>
<protein>
    <submittedName>
        <fullName evidence="8">Integrase</fullName>
    </submittedName>
</protein>
<evidence type="ECO:0000256" key="4">
    <source>
        <dbReference type="ARBA" id="ARBA00023172"/>
    </source>
</evidence>
<evidence type="ECO:0000259" key="7">
    <source>
        <dbReference type="PROSITE" id="PS51898"/>
    </source>
</evidence>
<dbReference type="AlphaFoldDB" id="A0A840XXK3"/>
<keyword evidence="2" id="KW-0229">DNA integration</keyword>
<sequence>MAQVIPLFGSKPEVNPVNSAATPVPAKESVPVKQTAETEQVSLHEGDLVVYRRPGASSKWQYRLRLPGGDYERKTTGKRALGEAKKVAEARYQEVRWREQRGLSTTVTPFSTAAEAYIAHRIRAADQAPMAKRDARMKKAETEASMIRRYLAPHFSDTPLDEVDAQAVERFHEAYLEQWKAGQGTKRVQYRTRDNKGREYKKPLAVQMPGTHIRKPGVNSRILFERLVRHIFERAVKDGRITRTEMPELDVTQFVRNRRGAFSAAEQTKLLAHLESRIEKTKKKHHQASRRLLWLWVRFHLLTGLRPGVEGTKLRFRDLEFVDGSTPHFVVRVQQGKTGSRPVVVDMRLKEVINSIQAQHPDPKPNACLWVKPNGEPTTRFGEGFKVVLKELGLGSDAHGLVRTPYSMRHSFITDAIQRGVNLNMLADNAGNSVEQISTHYDHVIHTQHAAELLKGIKRERCTAKADQFARPLTNASIRPGAARAVF</sequence>
<dbReference type="InterPro" id="IPR010998">
    <property type="entry name" value="Integrase_recombinase_N"/>
</dbReference>
<keyword evidence="4" id="KW-0233">DNA recombination</keyword>
<reference evidence="8 9" key="1">
    <citation type="submission" date="2020-08" db="EMBL/GenBank/DDBJ databases">
        <title>Genomic Encyclopedia of Type Strains, Phase IV (KMG-IV): sequencing the most valuable type-strain genomes for metagenomic binning, comparative biology and taxonomic classification.</title>
        <authorList>
            <person name="Goeker M."/>
        </authorList>
    </citation>
    <scope>NUCLEOTIDE SEQUENCE [LARGE SCALE GENOMIC DNA]</scope>
    <source>
        <strain evidence="8 9">DSM 25622</strain>
    </source>
</reference>
<feature type="coiled-coil region" evidence="5">
    <location>
        <begin position="264"/>
        <end position="291"/>
    </location>
</feature>
<organism evidence="8 9">
    <name type="scientific">Muricoccus pecuniae</name>
    <dbReference type="NCBI Taxonomy" id="693023"/>
    <lineage>
        <taxon>Bacteria</taxon>
        <taxon>Pseudomonadati</taxon>
        <taxon>Pseudomonadota</taxon>
        <taxon>Alphaproteobacteria</taxon>
        <taxon>Acetobacterales</taxon>
        <taxon>Roseomonadaceae</taxon>
        <taxon>Muricoccus</taxon>
    </lineage>
</organism>
<dbReference type="InterPro" id="IPR013762">
    <property type="entry name" value="Integrase-like_cat_sf"/>
</dbReference>
<dbReference type="PROSITE" id="PS51898">
    <property type="entry name" value="TYR_RECOMBINASE"/>
    <property type="match status" value="1"/>
</dbReference>
<evidence type="ECO:0000256" key="2">
    <source>
        <dbReference type="ARBA" id="ARBA00022908"/>
    </source>
</evidence>
<dbReference type="Gene3D" id="1.10.443.10">
    <property type="entry name" value="Intergrase catalytic core"/>
    <property type="match status" value="1"/>
</dbReference>
<feature type="region of interest" description="Disordered" evidence="6">
    <location>
        <begin position="18"/>
        <end position="39"/>
    </location>
</feature>
<dbReference type="Gene3D" id="1.10.150.130">
    <property type="match status" value="1"/>
</dbReference>
<dbReference type="GO" id="GO:0015074">
    <property type="term" value="P:DNA integration"/>
    <property type="evidence" value="ECO:0007669"/>
    <property type="project" value="UniProtKB-KW"/>
</dbReference>
<feature type="domain" description="Tyr recombinase" evidence="7">
    <location>
        <begin position="257"/>
        <end position="455"/>
    </location>
</feature>
<dbReference type="InterPro" id="IPR002104">
    <property type="entry name" value="Integrase_catalytic"/>
</dbReference>
<dbReference type="Proteomes" id="UP000580654">
    <property type="component" value="Unassembled WGS sequence"/>
</dbReference>
<gene>
    <name evidence="8" type="ORF">FHS87_001547</name>
</gene>
<accession>A0A840XXK3</accession>
<proteinExistence type="inferred from homology"/>
<dbReference type="PANTHER" id="PTHR30349:SF41">
    <property type="entry name" value="INTEGRASE_RECOMBINASE PROTEIN MJ0367-RELATED"/>
    <property type="match status" value="1"/>
</dbReference>
<dbReference type="InterPro" id="IPR050090">
    <property type="entry name" value="Tyrosine_recombinase_XerCD"/>
</dbReference>
<evidence type="ECO:0000256" key="1">
    <source>
        <dbReference type="ARBA" id="ARBA00008857"/>
    </source>
</evidence>
<dbReference type="GO" id="GO:0006310">
    <property type="term" value="P:DNA recombination"/>
    <property type="evidence" value="ECO:0007669"/>
    <property type="project" value="UniProtKB-KW"/>
</dbReference>
<evidence type="ECO:0000256" key="5">
    <source>
        <dbReference type="SAM" id="Coils"/>
    </source>
</evidence>
<evidence type="ECO:0000256" key="6">
    <source>
        <dbReference type="SAM" id="MobiDB-lite"/>
    </source>
</evidence>
<dbReference type="RefSeq" id="WP_184515795.1">
    <property type="nucleotide sequence ID" value="NZ_JACIJD010000005.1"/>
</dbReference>
<keyword evidence="3" id="KW-0238">DNA-binding</keyword>
<evidence type="ECO:0000313" key="8">
    <source>
        <dbReference type="EMBL" id="MBB5693518.1"/>
    </source>
</evidence>
<dbReference type="EMBL" id="JACIJD010000005">
    <property type="protein sequence ID" value="MBB5693518.1"/>
    <property type="molecule type" value="Genomic_DNA"/>
</dbReference>
<dbReference type="PANTHER" id="PTHR30349">
    <property type="entry name" value="PHAGE INTEGRASE-RELATED"/>
    <property type="match status" value="1"/>
</dbReference>